<gene>
    <name evidence="3" type="ORF">GCM10010124_06050</name>
</gene>
<proteinExistence type="predicted"/>
<accession>A0A8J3FEC8</accession>
<keyword evidence="4" id="KW-1185">Reference proteome</keyword>
<sequence length="213" mass="22852">MVLNAVTGIYRADLTGFSSLREGYAPESVGQAGFPWGVALRALGVNLVQLLLILPVMFCEEWGWRGYLLNRLRDRFGIWPALITIGLICGLWHLPFYLGPGLSMGADARESIIPFTIFCALFGVLLGLLRLAGGSIWPAVVGHAVNNTVVIGFVQMVTADRDAKPSINAWFTGLSGWQGWLILLVAIAGLAAAGVVRRADHDKLASPAQAPSP</sequence>
<dbReference type="EMBL" id="BMQC01000002">
    <property type="protein sequence ID" value="GGK16255.1"/>
    <property type="molecule type" value="Genomic_DNA"/>
</dbReference>
<evidence type="ECO:0000313" key="3">
    <source>
        <dbReference type="EMBL" id="GGK16255.1"/>
    </source>
</evidence>
<reference evidence="3" key="1">
    <citation type="journal article" date="2014" name="Int. J. Syst. Evol. Microbiol.">
        <title>Complete genome sequence of Corynebacterium casei LMG S-19264T (=DSM 44701T), isolated from a smear-ripened cheese.</title>
        <authorList>
            <consortium name="US DOE Joint Genome Institute (JGI-PGF)"/>
            <person name="Walter F."/>
            <person name="Albersmeier A."/>
            <person name="Kalinowski J."/>
            <person name="Ruckert C."/>
        </authorList>
    </citation>
    <scope>NUCLEOTIDE SEQUENCE</scope>
    <source>
        <strain evidence="3">JCM 3091</strain>
    </source>
</reference>
<keyword evidence="1" id="KW-0812">Transmembrane</keyword>
<feature type="transmembrane region" description="Helical" evidence="1">
    <location>
        <begin position="38"/>
        <end position="58"/>
    </location>
</feature>
<dbReference type="AlphaFoldDB" id="A0A8J3FEC8"/>
<feature type="transmembrane region" description="Helical" evidence="1">
    <location>
        <begin position="136"/>
        <end position="157"/>
    </location>
</feature>
<keyword evidence="1" id="KW-0472">Membrane</keyword>
<evidence type="ECO:0000259" key="2">
    <source>
        <dbReference type="Pfam" id="PF02517"/>
    </source>
</evidence>
<feature type="transmembrane region" description="Helical" evidence="1">
    <location>
        <begin position="78"/>
        <end position="99"/>
    </location>
</feature>
<dbReference type="PANTHER" id="PTHR35797:SF1">
    <property type="entry name" value="PROTEASE"/>
    <property type="match status" value="1"/>
</dbReference>
<reference evidence="3" key="2">
    <citation type="submission" date="2020-09" db="EMBL/GenBank/DDBJ databases">
        <authorList>
            <person name="Sun Q."/>
            <person name="Ohkuma M."/>
        </authorList>
    </citation>
    <scope>NUCLEOTIDE SEQUENCE</scope>
    <source>
        <strain evidence="3">JCM 3091</strain>
    </source>
</reference>
<protein>
    <recommendedName>
        <fullName evidence="2">CAAX prenyl protease 2/Lysostaphin resistance protein A-like domain-containing protein</fullName>
    </recommendedName>
</protein>
<name>A0A8J3FEC8_9ACTN</name>
<dbReference type="InterPro" id="IPR042150">
    <property type="entry name" value="MmRce1-like"/>
</dbReference>
<dbReference type="GO" id="GO:0004175">
    <property type="term" value="F:endopeptidase activity"/>
    <property type="evidence" value="ECO:0007669"/>
    <property type="project" value="UniProtKB-ARBA"/>
</dbReference>
<keyword evidence="1" id="KW-1133">Transmembrane helix</keyword>
<dbReference type="PANTHER" id="PTHR35797">
    <property type="entry name" value="PROTEASE-RELATED"/>
    <property type="match status" value="1"/>
</dbReference>
<dbReference type="Proteomes" id="UP000662200">
    <property type="component" value="Unassembled WGS sequence"/>
</dbReference>
<dbReference type="InterPro" id="IPR003675">
    <property type="entry name" value="Rce1/LyrA-like_dom"/>
</dbReference>
<evidence type="ECO:0000256" key="1">
    <source>
        <dbReference type="SAM" id="Phobius"/>
    </source>
</evidence>
<evidence type="ECO:0000313" key="4">
    <source>
        <dbReference type="Proteomes" id="UP000662200"/>
    </source>
</evidence>
<feature type="transmembrane region" description="Helical" evidence="1">
    <location>
        <begin position="177"/>
        <end position="196"/>
    </location>
</feature>
<dbReference type="Pfam" id="PF02517">
    <property type="entry name" value="Rce1-like"/>
    <property type="match status" value="1"/>
</dbReference>
<feature type="transmembrane region" description="Helical" evidence="1">
    <location>
        <begin position="111"/>
        <end position="129"/>
    </location>
</feature>
<organism evidence="3 4">
    <name type="scientific">Pilimelia terevasa</name>
    <dbReference type="NCBI Taxonomy" id="53372"/>
    <lineage>
        <taxon>Bacteria</taxon>
        <taxon>Bacillati</taxon>
        <taxon>Actinomycetota</taxon>
        <taxon>Actinomycetes</taxon>
        <taxon>Micromonosporales</taxon>
        <taxon>Micromonosporaceae</taxon>
        <taxon>Pilimelia</taxon>
    </lineage>
</organism>
<feature type="domain" description="CAAX prenyl protease 2/Lysostaphin resistance protein A-like" evidence="2">
    <location>
        <begin position="48"/>
        <end position="149"/>
    </location>
</feature>
<comment type="caution">
    <text evidence="3">The sequence shown here is derived from an EMBL/GenBank/DDBJ whole genome shotgun (WGS) entry which is preliminary data.</text>
</comment>
<dbReference type="GO" id="GO:0080120">
    <property type="term" value="P:CAAX-box protein maturation"/>
    <property type="evidence" value="ECO:0007669"/>
    <property type="project" value="UniProtKB-ARBA"/>
</dbReference>